<dbReference type="GO" id="GO:0009307">
    <property type="term" value="P:DNA restriction-modification system"/>
    <property type="evidence" value="ECO:0007669"/>
    <property type="project" value="UniProtKB-KW"/>
</dbReference>
<dbReference type="PROSITE" id="PS00094">
    <property type="entry name" value="C5_MTASE_1"/>
    <property type="match status" value="1"/>
</dbReference>
<evidence type="ECO:0000256" key="1">
    <source>
        <dbReference type="ARBA" id="ARBA00022603"/>
    </source>
</evidence>
<evidence type="ECO:0000256" key="2">
    <source>
        <dbReference type="ARBA" id="ARBA00022679"/>
    </source>
</evidence>
<accession>A0A3S0RYM2</accession>
<name>A0A3S0RYM2_9HYPH</name>
<dbReference type="InterPro" id="IPR029063">
    <property type="entry name" value="SAM-dependent_MTases_sf"/>
</dbReference>
<keyword evidence="3 6" id="KW-0949">S-adenosyl-L-methionine</keyword>
<keyword evidence="1 6" id="KW-0489">Methyltransferase</keyword>
<dbReference type="Proteomes" id="UP000273611">
    <property type="component" value="Unassembled WGS sequence"/>
</dbReference>
<dbReference type="GO" id="GO:0003886">
    <property type="term" value="F:DNA (cytosine-5-)-methyltransferase activity"/>
    <property type="evidence" value="ECO:0007669"/>
    <property type="project" value="UniProtKB-EC"/>
</dbReference>
<evidence type="ECO:0000256" key="4">
    <source>
        <dbReference type="ARBA" id="ARBA00022747"/>
    </source>
</evidence>
<evidence type="ECO:0000256" key="6">
    <source>
        <dbReference type="PROSITE-ProRule" id="PRU01016"/>
    </source>
</evidence>
<dbReference type="EC" id="2.1.1.37" evidence="8"/>
<dbReference type="Pfam" id="PF00145">
    <property type="entry name" value="DNA_methylase"/>
    <property type="match status" value="1"/>
</dbReference>
<gene>
    <name evidence="9" type="primary">dcm</name>
    <name evidence="9" type="ORF">EEQ99_30600</name>
</gene>
<keyword evidence="4" id="KW-0680">Restriction system</keyword>
<dbReference type="Gene3D" id="3.40.50.150">
    <property type="entry name" value="Vaccinia Virus protein VP39"/>
    <property type="match status" value="1"/>
</dbReference>
<dbReference type="EMBL" id="RIBW01000022">
    <property type="protein sequence ID" value="RUL96478.1"/>
    <property type="molecule type" value="Genomic_DNA"/>
</dbReference>
<feature type="active site" evidence="6">
    <location>
        <position position="348"/>
    </location>
</feature>
<evidence type="ECO:0000313" key="10">
    <source>
        <dbReference type="Proteomes" id="UP000273611"/>
    </source>
</evidence>
<proteinExistence type="inferred from homology"/>
<reference evidence="9 10" key="1">
    <citation type="journal article" date="2015" name="Int. J. Syst. Evol. Microbiol.">
        <title>Rhizobium anhuiense sp. nov., isolated from effective nodules of Vicia faba and Pisum sativum.</title>
        <authorList>
            <person name="Zhang Y.J."/>
            <person name="Zheng W.T."/>
            <person name="Everall I."/>
            <person name="Young J.P."/>
            <person name="Zhang X.X."/>
            <person name="Tian C.F."/>
            <person name="Sui X.H."/>
            <person name="Wang E.T."/>
            <person name="Chen W.X."/>
        </authorList>
    </citation>
    <scope>NUCLEOTIDE SEQUENCE [LARGE SCALE GENOMIC DNA]</scope>
    <source>
        <strain evidence="9 10">CCBAU 23252</strain>
    </source>
</reference>
<evidence type="ECO:0000256" key="3">
    <source>
        <dbReference type="ARBA" id="ARBA00022691"/>
    </source>
</evidence>
<dbReference type="PANTHER" id="PTHR10629">
    <property type="entry name" value="CYTOSINE-SPECIFIC METHYLTRANSFERASE"/>
    <property type="match status" value="1"/>
</dbReference>
<comment type="caution">
    <text evidence="9">The sequence shown here is derived from an EMBL/GenBank/DDBJ whole genome shotgun (WGS) entry which is preliminary data.</text>
</comment>
<dbReference type="SUPFAM" id="SSF53335">
    <property type="entry name" value="S-adenosyl-L-methionine-dependent methyltransferases"/>
    <property type="match status" value="1"/>
</dbReference>
<evidence type="ECO:0000256" key="7">
    <source>
        <dbReference type="RuleBase" id="RU000416"/>
    </source>
</evidence>
<keyword evidence="2 6" id="KW-0808">Transferase</keyword>
<dbReference type="RefSeq" id="WP_127431631.1">
    <property type="nucleotide sequence ID" value="NZ_BMFI01000019.1"/>
</dbReference>
<sequence>MNSKAEALAAAKKRIIALQKQMVTRILEMAAEVEKLASATTEREAREFLRVTCNMPSSELSTYVRFQTTLKGNEQLLESSRVSFPVVKALVSADPATRKEVLERMEIGARIDTTEISRIRKRLQEAALTPGQVLAARNGKKLAAAARRNTADAVTSFQEVLYAFSEGLINERDPEKMVSDDVRQGAAQIRRAFESLFGTRHGTVDQTKPGTSAHEMALAYETLKNLEDGTLAMPRNRALRHPGLVALQNLTGRSPEAYKPERPPLRQGPPAHHRLKAIEICAGAGGMAIGLDRAGFDHVALVEYDENAAATLRLNRPNWNVIESDIRDIDFRPYRQMDIDLVAGGPPCQPYSSDGYGLGKDDPRDLLPETVRVVSEIRPRAFLFENVDGLLHARHADHVAEILRGYRECGYNVEIHRIKTENYGIAQERNRVLLVGLRKDVTGAFRMPPKFAGRRLNLGDALMDLMAANGWTGAREWARDRREQPVFDRQGNVVARGALASTIVTRRGLPRAKEAARWGAKCVDIAGLPDLAPTDEQASKPGFMPALTARMRARLQDFEDDWSFVGGKQAVADQIGNAVPPRLAQAVGLAIFSSIEDVSWDWEAMLWPEESRRMHMVPPPLQFEGVVAEPLVSTAT</sequence>
<evidence type="ECO:0000256" key="8">
    <source>
        <dbReference type="RuleBase" id="RU000417"/>
    </source>
</evidence>
<dbReference type="Gene3D" id="3.90.120.10">
    <property type="entry name" value="DNA Methylase, subunit A, domain 2"/>
    <property type="match status" value="1"/>
</dbReference>
<dbReference type="GO" id="GO:0032259">
    <property type="term" value="P:methylation"/>
    <property type="evidence" value="ECO:0007669"/>
    <property type="project" value="UniProtKB-KW"/>
</dbReference>
<dbReference type="PROSITE" id="PS51679">
    <property type="entry name" value="SAM_MT_C5"/>
    <property type="match status" value="1"/>
</dbReference>
<organism evidence="9 10">
    <name type="scientific">Rhizobium anhuiense</name>
    <dbReference type="NCBI Taxonomy" id="1184720"/>
    <lineage>
        <taxon>Bacteria</taxon>
        <taxon>Pseudomonadati</taxon>
        <taxon>Pseudomonadota</taxon>
        <taxon>Alphaproteobacteria</taxon>
        <taxon>Hyphomicrobiales</taxon>
        <taxon>Rhizobiaceae</taxon>
        <taxon>Rhizobium/Agrobacterium group</taxon>
        <taxon>Rhizobium</taxon>
    </lineage>
</organism>
<comment type="similarity">
    <text evidence="6 7">Belongs to the class I-like SAM-binding methyltransferase superfamily. C5-methyltransferase family.</text>
</comment>
<dbReference type="AlphaFoldDB" id="A0A3S0RYM2"/>
<dbReference type="InterPro" id="IPR050390">
    <property type="entry name" value="C5-Methyltransferase"/>
</dbReference>
<comment type="catalytic activity">
    <reaction evidence="5 8">
        <text>a 2'-deoxycytidine in DNA + S-adenosyl-L-methionine = a 5-methyl-2'-deoxycytidine in DNA + S-adenosyl-L-homocysteine + H(+)</text>
        <dbReference type="Rhea" id="RHEA:13681"/>
        <dbReference type="Rhea" id="RHEA-COMP:11369"/>
        <dbReference type="Rhea" id="RHEA-COMP:11370"/>
        <dbReference type="ChEBI" id="CHEBI:15378"/>
        <dbReference type="ChEBI" id="CHEBI:57856"/>
        <dbReference type="ChEBI" id="CHEBI:59789"/>
        <dbReference type="ChEBI" id="CHEBI:85452"/>
        <dbReference type="ChEBI" id="CHEBI:85454"/>
        <dbReference type="EC" id="2.1.1.37"/>
    </reaction>
</comment>
<dbReference type="NCBIfam" id="TIGR00675">
    <property type="entry name" value="dcm"/>
    <property type="match status" value="1"/>
</dbReference>
<dbReference type="PANTHER" id="PTHR10629:SF52">
    <property type="entry name" value="DNA (CYTOSINE-5)-METHYLTRANSFERASE 1"/>
    <property type="match status" value="1"/>
</dbReference>
<dbReference type="InterPro" id="IPR001525">
    <property type="entry name" value="C5_MeTfrase"/>
</dbReference>
<protein>
    <recommendedName>
        <fullName evidence="8">Cytosine-specific methyltransferase</fullName>
        <ecNumber evidence="8">2.1.1.37</ecNumber>
    </recommendedName>
</protein>
<dbReference type="InterPro" id="IPR018117">
    <property type="entry name" value="C5_DNA_meth_AS"/>
</dbReference>
<evidence type="ECO:0000256" key="5">
    <source>
        <dbReference type="ARBA" id="ARBA00047422"/>
    </source>
</evidence>
<dbReference type="PRINTS" id="PR00105">
    <property type="entry name" value="C5METTRFRASE"/>
</dbReference>
<evidence type="ECO:0000313" key="9">
    <source>
        <dbReference type="EMBL" id="RUL96478.1"/>
    </source>
</evidence>